<reference evidence="4 5" key="1">
    <citation type="journal article" date="2016" name="Genome Biol. Evol.">
        <title>Divergent and convergent evolution of fungal pathogenicity.</title>
        <authorList>
            <person name="Shang Y."/>
            <person name="Xiao G."/>
            <person name="Zheng P."/>
            <person name="Cen K."/>
            <person name="Zhan S."/>
            <person name="Wang C."/>
        </authorList>
    </citation>
    <scope>NUCLEOTIDE SEQUENCE [LARGE SCALE GENOMIC DNA]</scope>
    <source>
        <strain evidence="4 5">ARSEF 7405</strain>
    </source>
</reference>
<dbReference type="Pfam" id="PF13934">
    <property type="entry name" value="ELYS"/>
    <property type="match status" value="1"/>
</dbReference>
<dbReference type="GO" id="GO:0005634">
    <property type="term" value="C:nucleus"/>
    <property type="evidence" value="ECO:0007669"/>
    <property type="project" value="UniProtKB-SubCell"/>
</dbReference>
<dbReference type="InterPro" id="IPR025151">
    <property type="entry name" value="ELYS_dom"/>
</dbReference>
<sequence length="163" mass="18661">MEFWEDFDSLFAFKQKITYPGKLATDIEGNRKALGNTLFIDRLLNALGIEEETSLYPPTGNASLRKLHSRIVSSSFPAHEKQSILYYILRDLSVDDTPSKFAERSFLPENYRLFVDGLWYLDRLEFKVGCSQTLILHWCNGSTNAHVSACPPGDVKYRLLYDA</sequence>
<evidence type="ECO:0000313" key="4">
    <source>
        <dbReference type="EMBL" id="KZZ97123.1"/>
    </source>
</evidence>
<dbReference type="Proteomes" id="UP000242877">
    <property type="component" value="Unassembled WGS sequence"/>
</dbReference>
<comment type="caution">
    <text evidence="4">The sequence shown here is derived from an EMBL/GenBank/DDBJ whole genome shotgun (WGS) entry which is preliminary data.</text>
</comment>
<protein>
    <recommendedName>
        <fullName evidence="3">ELYS-like domain-containing protein</fullName>
    </recommendedName>
</protein>
<evidence type="ECO:0000256" key="2">
    <source>
        <dbReference type="ARBA" id="ARBA00023242"/>
    </source>
</evidence>
<name>A0A162IRC7_9EURO</name>
<gene>
    <name evidence="4" type="ORF">AAP_00766</name>
</gene>
<keyword evidence="2" id="KW-0539">Nucleus</keyword>
<evidence type="ECO:0000259" key="3">
    <source>
        <dbReference type="Pfam" id="PF13934"/>
    </source>
</evidence>
<organism evidence="4 5">
    <name type="scientific">Ascosphaera apis ARSEF 7405</name>
    <dbReference type="NCBI Taxonomy" id="392613"/>
    <lineage>
        <taxon>Eukaryota</taxon>
        <taxon>Fungi</taxon>
        <taxon>Dikarya</taxon>
        <taxon>Ascomycota</taxon>
        <taxon>Pezizomycotina</taxon>
        <taxon>Eurotiomycetes</taxon>
        <taxon>Eurotiomycetidae</taxon>
        <taxon>Onygenales</taxon>
        <taxon>Ascosphaeraceae</taxon>
        <taxon>Ascosphaera</taxon>
    </lineage>
</organism>
<feature type="domain" description="ELYS-like" evidence="3">
    <location>
        <begin position="37"/>
        <end position="131"/>
    </location>
</feature>
<dbReference type="EMBL" id="AZGZ01000002">
    <property type="protein sequence ID" value="KZZ97123.1"/>
    <property type="molecule type" value="Genomic_DNA"/>
</dbReference>
<dbReference type="AlphaFoldDB" id="A0A162IRC7"/>
<comment type="subcellular location">
    <subcellularLocation>
        <location evidence="1">Nucleus</location>
    </subcellularLocation>
</comment>
<dbReference type="VEuPathDB" id="FungiDB:AAP_00766"/>
<proteinExistence type="predicted"/>
<dbReference type="OrthoDB" id="20729at2759"/>
<evidence type="ECO:0000256" key="1">
    <source>
        <dbReference type="ARBA" id="ARBA00004123"/>
    </source>
</evidence>
<keyword evidence="5" id="KW-1185">Reference proteome</keyword>
<evidence type="ECO:0000313" key="5">
    <source>
        <dbReference type="Proteomes" id="UP000242877"/>
    </source>
</evidence>
<accession>A0A162IRC7</accession>